<evidence type="ECO:0000259" key="12">
    <source>
        <dbReference type="SMART" id="SM00228"/>
    </source>
</evidence>
<dbReference type="PANTHER" id="PTHR42837:SF2">
    <property type="entry name" value="MEMBRANE METALLOPROTEASE ARASP2, CHLOROPLASTIC-RELATED"/>
    <property type="match status" value="1"/>
</dbReference>
<accession>A0ABW9G834</accession>
<dbReference type="GO" id="GO:0006508">
    <property type="term" value="P:proteolysis"/>
    <property type="evidence" value="ECO:0007669"/>
    <property type="project" value="UniProtKB-KW"/>
</dbReference>
<dbReference type="InterPro" id="IPR041489">
    <property type="entry name" value="PDZ_6"/>
</dbReference>
<reference evidence="13 14" key="1">
    <citation type="journal article" date="2013" name="Int. J. Syst. Evol. Microbiol.">
        <title>Celerinatantimonas yamalensis sp. nov., a cold-adapted diazotrophic bacterium from a cold permafrost brine.</title>
        <authorList>
            <person name="Shcherbakova V."/>
            <person name="Chuvilskaya N."/>
            <person name="Rivkina E."/>
            <person name="Demidov N."/>
            <person name="Uchaeva V."/>
            <person name="Suetin S."/>
            <person name="Suzina N."/>
            <person name="Gilichinsky D."/>
        </authorList>
    </citation>
    <scope>NUCLEOTIDE SEQUENCE [LARGE SCALE GENOMIC DNA]</scope>
    <source>
        <strain evidence="13 14">C7</strain>
    </source>
</reference>
<dbReference type="InterPro" id="IPR036034">
    <property type="entry name" value="PDZ_sf"/>
</dbReference>
<evidence type="ECO:0000256" key="8">
    <source>
        <dbReference type="ARBA" id="ARBA00022989"/>
    </source>
</evidence>
<keyword evidence="4 13" id="KW-0645">Protease</keyword>
<keyword evidence="6 11" id="KW-0378">Hydrolase</keyword>
<evidence type="ECO:0000256" key="6">
    <source>
        <dbReference type="ARBA" id="ARBA00022801"/>
    </source>
</evidence>
<keyword evidence="11" id="KW-0479">Metal-binding</keyword>
<feature type="transmembrane region" description="Helical" evidence="11">
    <location>
        <begin position="6"/>
        <end position="28"/>
    </location>
</feature>
<evidence type="ECO:0000256" key="2">
    <source>
        <dbReference type="ARBA" id="ARBA00004141"/>
    </source>
</evidence>
<comment type="similarity">
    <text evidence="3 11">Belongs to the peptidase M50B family.</text>
</comment>
<gene>
    <name evidence="13" type="primary">rseP</name>
    <name evidence="13" type="ORF">ABUE30_12450</name>
</gene>
<dbReference type="NCBIfam" id="NF008046">
    <property type="entry name" value="PRK10779.1"/>
    <property type="match status" value="1"/>
</dbReference>
<dbReference type="RefSeq" id="WP_408624103.1">
    <property type="nucleotide sequence ID" value="NZ_JBEQCT010000005.1"/>
</dbReference>
<dbReference type="SUPFAM" id="SSF50156">
    <property type="entry name" value="PDZ domain-like"/>
    <property type="match status" value="2"/>
</dbReference>
<comment type="cofactor">
    <cofactor evidence="1 11">
        <name>Zn(2+)</name>
        <dbReference type="ChEBI" id="CHEBI:29105"/>
    </cofactor>
</comment>
<dbReference type="Proteomes" id="UP001629953">
    <property type="component" value="Unassembled WGS sequence"/>
</dbReference>
<feature type="domain" description="PDZ" evidence="12">
    <location>
        <begin position="212"/>
        <end position="281"/>
    </location>
</feature>
<keyword evidence="14" id="KW-1185">Reference proteome</keyword>
<name>A0ABW9G834_9GAMM</name>
<dbReference type="CDD" id="cd06163">
    <property type="entry name" value="S2P-M50_PDZ_RseP-like"/>
    <property type="match status" value="2"/>
</dbReference>
<dbReference type="Gene3D" id="2.30.42.10">
    <property type="match status" value="2"/>
</dbReference>
<evidence type="ECO:0000256" key="5">
    <source>
        <dbReference type="ARBA" id="ARBA00022692"/>
    </source>
</evidence>
<feature type="transmembrane region" description="Helical" evidence="11">
    <location>
        <begin position="427"/>
        <end position="445"/>
    </location>
</feature>
<dbReference type="NCBIfam" id="TIGR00054">
    <property type="entry name" value="RIP metalloprotease RseP"/>
    <property type="match status" value="1"/>
</dbReference>
<evidence type="ECO:0000256" key="4">
    <source>
        <dbReference type="ARBA" id="ARBA00022670"/>
    </source>
</evidence>
<feature type="domain" description="PDZ" evidence="12">
    <location>
        <begin position="115"/>
        <end position="186"/>
    </location>
</feature>
<dbReference type="Pfam" id="PF02163">
    <property type="entry name" value="Peptidase_M50"/>
    <property type="match status" value="1"/>
</dbReference>
<keyword evidence="7 11" id="KW-0862">Zinc</keyword>
<evidence type="ECO:0000313" key="13">
    <source>
        <dbReference type="EMBL" id="MFM2485855.1"/>
    </source>
</evidence>
<feature type="transmembrane region" description="Helical" evidence="11">
    <location>
        <begin position="377"/>
        <end position="397"/>
    </location>
</feature>
<evidence type="ECO:0000256" key="9">
    <source>
        <dbReference type="ARBA" id="ARBA00023049"/>
    </source>
</evidence>
<dbReference type="SMART" id="SM00228">
    <property type="entry name" value="PDZ"/>
    <property type="match status" value="2"/>
</dbReference>
<evidence type="ECO:0000313" key="14">
    <source>
        <dbReference type="Proteomes" id="UP001629953"/>
    </source>
</evidence>
<dbReference type="PANTHER" id="PTHR42837">
    <property type="entry name" value="REGULATOR OF SIGMA-E PROTEASE RSEP"/>
    <property type="match status" value="1"/>
</dbReference>
<feature type="transmembrane region" description="Helical" evidence="11">
    <location>
        <begin position="48"/>
        <end position="70"/>
    </location>
</feature>
<organism evidence="13 14">
    <name type="scientific">Celerinatantimonas yamalensis</name>
    <dbReference type="NCBI Taxonomy" id="559956"/>
    <lineage>
        <taxon>Bacteria</taxon>
        <taxon>Pseudomonadati</taxon>
        <taxon>Pseudomonadota</taxon>
        <taxon>Gammaproteobacteria</taxon>
        <taxon>Celerinatantimonadaceae</taxon>
        <taxon>Celerinatantimonas</taxon>
    </lineage>
</organism>
<evidence type="ECO:0000256" key="11">
    <source>
        <dbReference type="RuleBase" id="RU362031"/>
    </source>
</evidence>
<dbReference type="Pfam" id="PF17820">
    <property type="entry name" value="PDZ_6"/>
    <property type="match status" value="1"/>
</dbReference>
<evidence type="ECO:0000256" key="1">
    <source>
        <dbReference type="ARBA" id="ARBA00001947"/>
    </source>
</evidence>
<dbReference type="EMBL" id="JBEQCT010000005">
    <property type="protein sequence ID" value="MFM2485855.1"/>
    <property type="molecule type" value="Genomic_DNA"/>
</dbReference>
<keyword evidence="10 11" id="KW-0472">Membrane</keyword>
<proteinExistence type="inferred from homology"/>
<keyword evidence="8 11" id="KW-1133">Transmembrane helix</keyword>
<protein>
    <recommendedName>
        <fullName evidence="11">Zinc metalloprotease</fullName>
        <ecNumber evidence="11">3.4.24.-</ecNumber>
    </recommendedName>
</protein>
<comment type="caution">
    <text evidence="13">The sequence shown here is derived from an EMBL/GenBank/DDBJ whole genome shotgun (WGS) entry which is preliminary data.</text>
</comment>
<comment type="subcellular location">
    <subcellularLocation>
        <location evidence="2">Membrane</location>
        <topology evidence="2">Multi-pass membrane protein</topology>
    </subcellularLocation>
</comment>
<dbReference type="InterPro" id="IPR008915">
    <property type="entry name" value="Peptidase_M50"/>
</dbReference>
<dbReference type="CDD" id="cd23081">
    <property type="entry name" value="cpPDZ_EcRseP-like"/>
    <property type="match status" value="1"/>
</dbReference>
<dbReference type="GO" id="GO:0008233">
    <property type="term" value="F:peptidase activity"/>
    <property type="evidence" value="ECO:0007669"/>
    <property type="project" value="UniProtKB-KW"/>
</dbReference>
<keyword evidence="9 11" id="KW-0482">Metalloprotease</keyword>
<keyword evidence="5 11" id="KW-0812">Transmembrane</keyword>
<evidence type="ECO:0000256" key="10">
    <source>
        <dbReference type="ARBA" id="ARBA00023136"/>
    </source>
</evidence>
<dbReference type="InterPro" id="IPR004387">
    <property type="entry name" value="Pept_M50_Zn"/>
</dbReference>
<evidence type="ECO:0000256" key="7">
    <source>
        <dbReference type="ARBA" id="ARBA00022833"/>
    </source>
</evidence>
<dbReference type="InterPro" id="IPR001478">
    <property type="entry name" value="PDZ"/>
</dbReference>
<dbReference type="EC" id="3.4.24.-" evidence="11"/>
<evidence type="ECO:0000256" key="3">
    <source>
        <dbReference type="ARBA" id="ARBA00007931"/>
    </source>
</evidence>
<feature type="transmembrane region" description="Helical" evidence="11">
    <location>
        <begin position="98"/>
        <end position="120"/>
    </location>
</feature>
<sequence length="451" mass="49385">MQSFIWNAFFFIVALGLLVAIHEFGHFWVARRCGVRVERFSIGFGKKLWSWVGHDGTEYVLALIPLGGYVKMLDERVEPVPAELKHLAFNTQPLWQRALIVAAGPIANFLLAIVAFWLMLMVGIPGVKPILGDIPAGTVAAQSGLRSGQQVIAVNDRPVSDWHAVMLSLISQVGDSAVSVKVKTSNGDIQTHTLDLSNWRIGKESVNSNPLKNIGVVQYQPKIHLQVAQTVANSPAANSGLQKGDKLIAVNQIKLTSWQQFTALVRHHAGSAIELTIERDGLRHYIKVVPEKRQHNGQVYGFMGVAPEVEAFPDDYLITMQYGPLEALVKGTERTWQMTRVTLDMLGKLVSGKVSVENLSGPISIAKGAGQSAHYGFIYFLGFLALVSVNLGILNLVPLPILDGGHLLFFAIEAVTGRPVSERILDVGMRIGASVLVIVMMFALFNDLMRL</sequence>